<protein>
    <submittedName>
        <fullName evidence="12">Integrase</fullName>
    </submittedName>
</protein>
<reference evidence="12 13" key="1">
    <citation type="journal article" date="2007" name="Int. J. Syst. Evol. Microbiol.">
        <title>Paenibacillus ginsengarvi sp. nov., isolated from soil from ginseng cultivation.</title>
        <authorList>
            <person name="Yoon M.H."/>
            <person name="Ten L.N."/>
            <person name="Im W.T."/>
        </authorList>
    </citation>
    <scope>NUCLEOTIDE SEQUENCE [LARGE SCALE GENOMIC DNA]</scope>
    <source>
        <strain evidence="12 13">KCTC 13059</strain>
    </source>
</reference>
<keyword evidence="13" id="KW-1185">Reference proteome</keyword>
<dbReference type="PANTHER" id="PTHR30349">
    <property type="entry name" value="PHAGE INTEGRASE-RELATED"/>
    <property type="match status" value="1"/>
</dbReference>
<evidence type="ECO:0000256" key="4">
    <source>
        <dbReference type="ARBA" id="ARBA00022829"/>
    </source>
</evidence>
<dbReference type="OrthoDB" id="9801717at2"/>
<dbReference type="InterPro" id="IPR050090">
    <property type="entry name" value="Tyrosine_recombinase_XerCD"/>
</dbReference>
<keyword evidence="8" id="KW-0131">Cell cycle</keyword>
<dbReference type="Proteomes" id="UP000282311">
    <property type="component" value="Unassembled WGS sequence"/>
</dbReference>
<dbReference type="PROSITE" id="PS51900">
    <property type="entry name" value="CB"/>
    <property type="match status" value="1"/>
</dbReference>
<evidence type="ECO:0000256" key="7">
    <source>
        <dbReference type="ARBA" id="ARBA00023172"/>
    </source>
</evidence>
<evidence type="ECO:0000256" key="8">
    <source>
        <dbReference type="ARBA" id="ARBA00023306"/>
    </source>
</evidence>
<evidence type="ECO:0000256" key="3">
    <source>
        <dbReference type="ARBA" id="ARBA00022618"/>
    </source>
</evidence>
<evidence type="ECO:0000313" key="13">
    <source>
        <dbReference type="Proteomes" id="UP000282311"/>
    </source>
</evidence>
<evidence type="ECO:0000256" key="6">
    <source>
        <dbReference type="ARBA" id="ARBA00023125"/>
    </source>
</evidence>
<keyword evidence="7" id="KW-0233">DNA recombination</keyword>
<dbReference type="InterPro" id="IPR004107">
    <property type="entry name" value="Integrase_SAM-like_N"/>
</dbReference>
<gene>
    <name evidence="12" type="ORF">D7M11_13375</name>
</gene>
<dbReference type="InterPro" id="IPR011010">
    <property type="entry name" value="DNA_brk_join_enz"/>
</dbReference>
<dbReference type="InterPro" id="IPR002104">
    <property type="entry name" value="Integrase_catalytic"/>
</dbReference>
<dbReference type="Gene3D" id="1.10.443.10">
    <property type="entry name" value="Intergrase catalytic core"/>
    <property type="match status" value="1"/>
</dbReference>
<keyword evidence="2" id="KW-0963">Cytoplasm</keyword>
<dbReference type="GO" id="GO:0005737">
    <property type="term" value="C:cytoplasm"/>
    <property type="evidence" value="ECO:0007669"/>
    <property type="project" value="UniProtKB-SubCell"/>
</dbReference>
<dbReference type="PANTHER" id="PTHR30349:SF77">
    <property type="entry name" value="TYROSINE RECOMBINASE XERC"/>
    <property type="match status" value="1"/>
</dbReference>
<dbReference type="InterPro" id="IPR010998">
    <property type="entry name" value="Integrase_recombinase_N"/>
</dbReference>
<dbReference type="GO" id="GO:0051301">
    <property type="term" value="P:cell division"/>
    <property type="evidence" value="ECO:0007669"/>
    <property type="project" value="UniProtKB-KW"/>
</dbReference>
<dbReference type="AlphaFoldDB" id="A0A3B0CKE3"/>
<evidence type="ECO:0000259" key="10">
    <source>
        <dbReference type="PROSITE" id="PS51898"/>
    </source>
</evidence>
<dbReference type="RefSeq" id="WP_120747722.1">
    <property type="nucleotide sequence ID" value="NZ_RBAH01000008.1"/>
</dbReference>
<dbReference type="Pfam" id="PF02899">
    <property type="entry name" value="Phage_int_SAM_1"/>
    <property type="match status" value="1"/>
</dbReference>
<dbReference type="Gene3D" id="1.10.150.130">
    <property type="match status" value="1"/>
</dbReference>
<dbReference type="InterPro" id="IPR044068">
    <property type="entry name" value="CB"/>
</dbReference>
<organism evidence="12 13">
    <name type="scientific">Paenibacillus ginsengarvi</name>
    <dbReference type="NCBI Taxonomy" id="400777"/>
    <lineage>
        <taxon>Bacteria</taxon>
        <taxon>Bacillati</taxon>
        <taxon>Bacillota</taxon>
        <taxon>Bacilli</taxon>
        <taxon>Bacillales</taxon>
        <taxon>Paenibacillaceae</taxon>
        <taxon>Paenibacillus</taxon>
    </lineage>
</organism>
<keyword evidence="4" id="KW-0159">Chromosome partition</keyword>
<dbReference type="EMBL" id="RBAH01000008">
    <property type="protein sequence ID" value="RKN84466.1"/>
    <property type="molecule type" value="Genomic_DNA"/>
</dbReference>
<sequence length="319" mass="36476">MEPIYITEHYERELSIFSIYMKDREYSKDTQSAYHHDIKHFLHSLQGKSVAEATDIDIMKFLTSVRESGAGARYRNRCQSAIRLFYNVLMKFNVVNKNPASQIEKAKVDKKRQPTYLEKPFLDACMQLVQGKYWVRDITIIALMAYAGLRVSEIVRLNTMDIGSGGSQIGVLGKGEKWRYIPLPPEMSELLRHALAERRQPRNKKDEHAFFVSQFGRRISKRMVQTIADKTLTALINENPELRGKKLSAHKLRHSFATELLRSGADLRAVQELLGHEDISTTQIYTHVMDETKKRAMDHVRPALPVSLKSGRGAVTASS</sequence>
<dbReference type="SUPFAM" id="SSF56349">
    <property type="entry name" value="DNA breaking-rejoining enzymes"/>
    <property type="match status" value="1"/>
</dbReference>
<evidence type="ECO:0000256" key="1">
    <source>
        <dbReference type="ARBA" id="ARBA00004496"/>
    </source>
</evidence>
<keyword evidence="5" id="KW-0229">DNA integration</keyword>
<comment type="subcellular location">
    <subcellularLocation>
        <location evidence="1">Cytoplasm</location>
    </subcellularLocation>
</comment>
<feature type="domain" description="Core-binding (CB)" evidence="11">
    <location>
        <begin position="1"/>
        <end position="90"/>
    </location>
</feature>
<feature type="domain" description="Tyr recombinase" evidence="10">
    <location>
        <begin position="112"/>
        <end position="298"/>
    </location>
</feature>
<evidence type="ECO:0000256" key="2">
    <source>
        <dbReference type="ARBA" id="ARBA00022490"/>
    </source>
</evidence>
<evidence type="ECO:0000313" key="12">
    <source>
        <dbReference type="EMBL" id="RKN84466.1"/>
    </source>
</evidence>
<dbReference type="Pfam" id="PF00589">
    <property type="entry name" value="Phage_integrase"/>
    <property type="match status" value="1"/>
</dbReference>
<name>A0A3B0CKE3_9BACL</name>
<evidence type="ECO:0000256" key="5">
    <source>
        <dbReference type="ARBA" id="ARBA00022908"/>
    </source>
</evidence>
<evidence type="ECO:0000259" key="11">
    <source>
        <dbReference type="PROSITE" id="PS51900"/>
    </source>
</evidence>
<dbReference type="PROSITE" id="PS51898">
    <property type="entry name" value="TYR_RECOMBINASE"/>
    <property type="match status" value="1"/>
</dbReference>
<proteinExistence type="predicted"/>
<comment type="caution">
    <text evidence="12">The sequence shown here is derived from an EMBL/GenBank/DDBJ whole genome shotgun (WGS) entry which is preliminary data.</text>
</comment>
<keyword evidence="3" id="KW-0132">Cell division</keyword>
<dbReference type="InterPro" id="IPR013762">
    <property type="entry name" value="Integrase-like_cat_sf"/>
</dbReference>
<dbReference type="GO" id="GO:0007059">
    <property type="term" value="P:chromosome segregation"/>
    <property type="evidence" value="ECO:0007669"/>
    <property type="project" value="UniProtKB-KW"/>
</dbReference>
<dbReference type="GO" id="GO:0015074">
    <property type="term" value="P:DNA integration"/>
    <property type="evidence" value="ECO:0007669"/>
    <property type="project" value="UniProtKB-KW"/>
</dbReference>
<dbReference type="GO" id="GO:0006310">
    <property type="term" value="P:DNA recombination"/>
    <property type="evidence" value="ECO:0007669"/>
    <property type="project" value="UniProtKB-KW"/>
</dbReference>
<dbReference type="GO" id="GO:0003677">
    <property type="term" value="F:DNA binding"/>
    <property type="evidence" value="ECO:0007669"/>
    <property type="project" value="UniProtKB-UniRule"/>
</dbReference>
<keyword evidence="6 9" id="KW-0238">DNA-binding</keyword>
<evidence type="ECO:0000256" key="9">
    <source>
        <dbReference type="PROSITE-ProRule" id="PRU01248"/>
    </source>
</evidence>
<accession>A0A3B0CKE3</accession>